<evidence type="ECO:0000313" key="12">
    <source>
        <dbReference type="Proteomes" id="UP001596472"/>
    </source>
</evidence>
<feature type="domain" description="CN hydrolase" evidence="10">
    <location>
        <begin position="258"/>
        <end position="560"/>
    </location>
</feature>
<evidence type="ECO:0000256" key="8">
    <source>
        <dbReference type="ARBA" id="ARBA00023315"/>
    </source>
</evidence>
<comment type="subcellular location">
    <subcellularLocation>
        <location evidence="1 9">Cell membrane</location>
        <topology evidence="1 9">Multi-pass membrane protein</topology>
    </subcellularLocation>
</comment>
<dbReference type="InterPro" id="IPR045378">
    <property type="entry name" value="LNT_N"/>
</dbReference>
<feature type="transmembrane region" description="Helical" evidence="9">
    <location>
        <begin position="569"/>
        <end position="589"/>
    </location>
</feature>
<dbReference type="Pfam" id="PF20154">
    <property type="entry name" value="LNT_N"/>
    <property type="match status" value="1"/>
</dbReference>
<keyword evidence="12" id="KW-1185">Reference proteome</keyword>
<dbReference type="Proteomes" id="UP001596472">
    <property type="component" value="Unassembled WGS sequence"/>
</dbReference>
<dbReference type="InterPro" id="IPR036526">
    <property type="entry name" value="C-N_Hydrolase_sf"/>
</dbReference>
<comment type="pathway">
    <text evidence="9">Protein modification; lipoprotein biosynthesis (N-acyl transfer).</text>
</comment>
<keyword evidence="6 9" id="KW-1133">Transmembrane helix</keyword>
<reference evidence="12" key="1">
    <citation type="journal article" date="2019" name="Int. J. Syst. Evol. Microbiol.">
        <title>The Global Catalogue of Microorganisms (GCM) 10K type strain sequencing project: providing services to taxonomists for standard genome sequencing and annotation.</title>
        <authorList>
            <consortium name="The Broad Institute Genomics Platform"/>
            <consortium name="The Broad Institute Genome Sequencing Center for Infectious Disease"/>
            <person name="Wu L."/>
            <person name="Ma J."/>
        </authorList>
    </citation>
    <scope>NUCLEOTIDE SEQUENCE [LARGE SCALE GENOMIC DNA]</scope>
    <source>
        <strain evidence="12">CGMCC 4.1467</strain>
    </source>
</reference>
<proteinExistence type="inferred from homology"/>
<feature type="transmembrane region" description="Helical" evidence="9">
    <location>
        <begin position="133"/>
        <end position="153"/>
    </location>
</feature>
<evidence type="ECO:0000313" key="11">
    <source>
        <dbReference type="EMBL" id="MFC7337013.1"/>
    </source>
</evidence>
<dbReference type="GO" id="GO:0016746">
    <property type="term" value="F:acyltransferase activity"/>
    <property type="evidence" value="ECO:0007669"/>
    <property type="project" value="UniProtKB-KW"/>
</dbReference>
<evidence type="ECO:0000256" key="7">
    <source>
        <dbReference type="ARBA" id="ARBA00023136"/>
    </source>
</evidence>
<keyword evidence="7 9" id="KW-0472">Membrane</keyword>
<dbReference type="RefSeq" id="WP_379710921.1">
    <property type="nucleotide sequence ID" value="NZ_JBHTBS010000003.1"/>
</dbReference>
<evidence type="ECO:0000256" key="5">
    <source>
        <dbReference type="ARBA" id="ARBA00022692"/>
    </source>
</evidence>
<keyword evidence="5 9" id="KW-0812">Transmembrane</keyword>
<sequence length="595" mass="66320">MKLRLLRLLGAIISGLGMALTLPPFDFGGLVWVVLLPLLVVLWSVKGKRPGWKGFGIGWIGGVAYFLLSLHWLSVVSGVGWVALSMYLALFVGLWGAFAAKWANPWAVVEVPAGETSLERKLREKSQMKSSHWKVSAASIRVAFALAALWASLEWLRGWLFTGFGWNPLATAFHDTPVMAQSADLLGLCALSFVPVFLQAVMVQTGRRLWTEAREGKIRPHADFATAALLIALCFCYGVWRLHTTGKGESVRLKALLVQLNIPQDAAQRLWSPEKIHMAYEEDTLAALQEIERQDEERFREAAERGEEIELRRPDWIMWPESSLTGRVIRTDDGTWGMWDENMLTLNRVRESGDFTVVMGLNEIEGEYFGDDLVMKERARVWNSMVVLPPDGGLTTYRKHHLVIFGEYIPLVEKLPFLKKLYEQQAGVEFGGSFSMGESFDPLPTMIDGEEIELLPTVCFEDTVPRLMRRFVRTGPQLIVNVTNDGWFKESPAAAQHFANAKFRSIELRRPMIRCANSGVSAAVNSVGTTGHPDTGVKQEIRDDAGDHLTRGWMLAEVDIPKRSPVTGYAIAGDWGVIGLGVLGLVVGVTGRRRC</sequence>
<evidence type="ECO:0000256" key="2">
    <source>
        <dbReference type="ARBA" id="ARBA00010065"/>
    </source>
</evidence>
<keyword evidence="4 9" id="KW-0808">Transferase</keyword>
<dbReference type="Pfam" id="PF00795">
    <property type="entry name" value="CN_hydrolase"/>
    <property type="match status" value="1"/>
</dbReference>
<comment type="caution">
    <text evidence="11">The sequence shown here is derived from an EMBL/GenBank/DDBJ whole genome shotgun (WGS) entry which is preliminary data.</text>
</comment>
<keyword evidence="3 9" id="KW-1003">Cell membrane</keyword>
<comment type="catalytic activity">
    <reaction evidence="9">
        <text>N-terminal S-1,2-diacyl-sn-glyceryl-L-cysteinyl-[lipoprotein] + a glycerophospholipid = N-acyl-S-1,2-diacyl-sn-glyceryl-L-cysteinyl-[lipoprotein] + a 2-acyl-sn-glycero-3-phospholipid + H(+)</text>
        <dbReference type="Rhea" id="RHEA:48228"/>
        <dbReference type="Rhea" id="RHEA-COMP:14681"/>
        <dbReference type="Rhea" id="RHEA-COMP:14684"/>
        <dbReference type="ChEBI" id="CHEBI:15378"/>
        <dbReference type="ChEBI" id="CHEBI:136912"/>
        <dbReference type="ChEBI" id="CHEBI:140656"/>
        <dbReference type="ChEBI" id="CHEBI:140657"/>
        <dbReference type="ChEBI" id="CHEBI:140660"/>
        <dbReference type="EC" id="2.3.1.269"/>
    </reaction>
</comment>
<gene>
    <name evidence="9 11" type="primary">lnt</name>
    <name evidence="11" type="ORF">ACFQY0_07485</name>
</gene>
<dbReference type="PROSITE" id="PS50263">
    <property type="entry name" value="CN_HYDROLASE"/>
    <property type="match status" value="1"/>
</dbReference>
<dbReference type="EMBL" id="JBHTBS010000003">
    <property type="protein sequence ID" value="MFC7337013.1"/>
    <property type="molecule type" value="Genomic_DNA"/>
</dbReference>
<protein>
    <recommendedName>
        <fullName evidence="9">Apolipoprotein N-acyltransferase</fullName>
        <shortName evidence="9">ALP N-acyltransferase</shortName>
        <ecNumber evidence="9">2.3.1.269</ecNumber>
    </recommendedName>
</protein>
<keyword evidence="8 9" id="KW-0012">Acyltransferase</keyword>
<feature type="transmembrane region" description="Helical" evidence="9">
    <location>
        <begin position="79"/>
        <end position="98"/>
    </location>
</feature>
<comment type="similarity">
    <text evidence="2 9">Belongs to the CN hydrolase family. Apolipoprotein N-acyltransferase subfamily.</text>
</comment>
<dbReference type="SUPFAM" id="SSF56317">
    <property type="entry name" value="Carbon-nitrogen hydrolase"/>
    <property type="match status" value="1"/>
</dbReference>
<dbReference type="CDD" id="cd07571">
    <property type="entry name" value="ALP_N-acyl_transferase"/>
    <property type="match status" value="1"/>
</dbReference>
<feature type="transmembrane region" description="Helical" evidence="9">
    <location>
        <begin position="52"/>
        <end position="73"/>
    </location>
</feature>
<name>A0ABW2L5M7_9BACT</name>
<evidence type="ECO:0000256" key="6">
    <source>
        <dbReference type="ARBA" id="ARBA00022989"/>
    </source>
</evidence>
<evidence type="ECO:0000256" key="4">
    <source>
        <dbReference type="ARBA" id="ARBA00022679"/>
    </source>
</evidence>
<organism evidence="11 12">
    <name type="scientific">Haloferula chungangensis</name>
    <dbReference type="NCBI Taxonomy" id="1048331"/>
    <lineage>
        <taxon>Bacteria</taxon>
        <taxon>Pseudomonadati</taxon>
        <taxon>Verrucomicrobiota</taxon>
        <taxon>Verrucomicrobiia</taxon>
        <taxon>Verrucomicrobiales</taxon>
        <taxon>Verrucomicrobiaceae</taxon>
        <taxon>Haloferula</taxon>
    </lineage>
</organism>
<dbReference type="HAMAP" id="MF_01148">
    <property type="entry name" value="Lnt"/>
    <property type="match status" value="1"/>
</dbReference>
<feature type="transmembrane region" description="Helical" evidence="9">
    <location>
        <begin position="224"/>
        <end position="240"/>
    </location>
</feature>
<dbReference type="EC" id="2.3.1.269" evidence="9"/>
<dbReference type="NCBIfam" id="TIGR00546">
    <property type="entry name" value="lnt"/>
    <property type="match status" value="1"/>
</dbReference>
<dbReference type="InterPro" id="IPR004563">
    <property type="entry name" value="Apolipo_AcylTrfase"/>
</dbReference>
<feature type="transmembrane region" description="Helical" evidence="9">
    <location>
        <begin position="185"/>
        <end position="203"/>
    </location>
</feature>
<dbReference type="Gene3D" id="3.60.110.10">
    <property type="entry name" value="Carbon-nitrogen hydrolase"/>
    <property type="match status" value="1"/>
</dbReference>
<dbReference type="PANTHER" id="PTHR38686">
    <property type="entry name" value="APOLIPOPROTEIN N-ACYLTRANSFERASE"/>
    <property type="match status" value="1"/>
</dbReference>
<comment type="function">
    <text evidence="9">Catalyzes the phospholipid dependent N-acylation of the N-terminal cysteine of apolipoprotein, the last step in lipoprotein maturation.</text>
</comment>
<dbReference type="InterPro" id="IPR003010">
    <property type="entry name" value="C-N_Hydrolase"/>
</dbReference>
<evidence type="ECO:0000256" key="3">
    <source>
        <dbReference type="ARBA" id="ARBA00022475"/>
    </source>
</evidence>
<evidence type="ECO:0000256" key="1">
    <source>
        <dbReference type="ARBA" id="ARBA00004651"/>
    </source>
</evidence>
<feature type="transmembrane region" description="Helical" evidence="9">
    <location>
        <begin position="29"/>
        <end position="45"/>
    </location>
</feature>
<dbReference type="PANTHER" id="PTHR38686:SF1">
    <property type="entry name" value="APOLIPOPROTEIN N-ACYLTRANSFERASE"/>
    <property type="match status" value="1"/>
</dbReference>
<evidence type="ECO:0000256" key="9">
    <source>
        <dbReference type="HAMAP-Rule" id="MF_01148"/>
    </source>
</evidence>
<accession>A0ABW2L5M7</accession>
<evidence type="ECO:0000259" key="10">
    <source>
        <dbReference type="PROSITE" id="PS50263"/>
    </source>
</evidence>